<protein>
    <submittedName>
        <fullName evidence="9">MotA/TolQ/ExbB proton channel family protein</fullName>
    </submittedName>
</protein>
<dbReference type="Gene3D" id="2.60.120.200">
    <property type="match status" value="1"/>
</dbReference>
<dbReference type="GO" id="GO:0005886">
    <property type="term" value="C:plasma membrane"/>
    <property type="evidence" value="ECO:0007669"/>
    <property type="project" value="UniProtKB-SubCell"/>
</dbReference>
<dbReference type="InterPro" id="IPR001791">
    <property type="entry name" value="Laminin_G"/>
</dbReference>
<feature type="transmembrane region" description="Helical" evidence="7">
    <location>
        <begin position="505"/>
        <end position="538"/>
    </location>
</feature>
<sequence>MLFPLVANAWWNDDWSYRKELTLDTSSVVTSGELDNAVVLVRLHTGNFGYFLDVSPKGDDIRFMAYDDVTPLKYYIEKFDSVNEMAMIWVQIPKLVANSNTQKIWMYYGNPTAVAAGDRSGVLPASDTLVYHFDREASAPQDSTAYANHSTLFTVERSASSLIAGGVKFNGAGMFEIADTPSLAIDPAKGWSISAWIKIDKPQQSIIFSRKFVNDKLQLAIDGDKIYARMEDESGDAVETAHNATLMAGRWHHVALVIKGNRLGLFLDGREAAYVETTIPEMAGSITVGADTINDANAEVKSGFIGEMDELEITKTALTDDMIRLAVKGQGPGSTVLVYGEDGQQESDEGGTSYFVTTMQNVTVDGWVVIIVLIVMFAISVIVMVSKVIVITSTMKDNRAFLKQFTGLGTSDVDNLDADNSENEDDDETLESPLLMALSGKHSHFENSNIYRIYHVGVQEMHNRMPKAVGADAAATLTLTPQAIDAIRATMDASMVRENQKINSLMVLLTIAISGGPFLGLLGTVVGVMITFAAIAASGNVDVNAIAPGIAAALAATVAGLAVAIPSLFGYNYLGSRIKEISADMHVFVDEFVAKIAEQH</sequence>
<name>A0A3B1BLE1_9ZZZZ</name>
<dbReference type="InterPro" id="IPR002898">
    <property type="entry name" value="MotA_ExbB_proton_chnl"/>
</dbReference>
<dbReference type="Pfam" id="PF01618">
    <property type="entry name" value="MotA_ExbB"/>
    <property type="match status" value="1"/>
</dbReference>
<dbReference type="EMBL" id="UOFZ01000078">
    <property type="protein sequence ID" value="VAX12973.1"/>
    <property type="molecule type" value="Genomic_DNA"/>
</dbReference>
<keyword evidence="6 7" id="KW-0472">Membrane</keyword>
<dbReference type="AlphaFoldDB" id="A0A3B1BLE1"/>
<keyword evidence="3" id="KW-1003">Cell membrane</keyword>
<dbReference type="SUPFAM" id="SSF49899">
    <property type="entry name" value="Concanavalin A-like lectins/glucanases"/>
    <property type="match status" value="1"/>
</dbReference>
<evidence type="ECO:0000256" key="4">
    <source>
        <dbReference type="ARBA" id="ARBA00022692"/>
    </source>
</evidence>
<evidence type="ECO:0000313" key="9">
    <source>
        <dbReference type="EMBL" id="VAX12973.1"/>
    </source>
</evidence>
<feature type="transmembrane region" description="Helical" evidence="7">
    <location>
        <begin position="367"/>
        <end position="390"/>
    </location>
</feature>
<gene>
    <name evidence="9" type="ORF">MNBD_GAMMA24-2544</name>
</gene>
<feature type="non-terminal residue" evidence="9">
    <location>
        <position position="600"/>
    </location>
</feature>
<feature type="domain" description="Laminin G" evidence="8">
    <location>
        <begin position="189"/>
        <end position="316"/>
    </location>
</feature>
<evidence type="ECO:0000256" key="2">
    <source>
        <dbReference type="ARBA" id="ARBA00010442"/>
    </source>
</evidence>
<keyword evidence="5 7" id="KW-1133">Transmembrane helix</keyword>
<evidence type="ECO:0000256" key="7">
    <source>
        <dbReference type="SAM" id="Phobius"/>
    </source>
</evidence>
<dbReference type="GO" id="GO:0017038">
    <property type="term" value="P:protein import"/>
    <property type="evidence" value="ECO:0007669"/>
    <property type="project" value="TreeGrafter"/>
</dbReference>
<dbReference type="Pfam" id="PF10102">
    <property type="entry name" value="DUF2341"/>
    <property type="match status" value="1"/>
</dbReference>
<reference evidence="9" key="1">
    <citation type="submission" date="2018-06" db="EMBL/GenBank/DDBJ databases">
        <authorList>
            <person name="Zhirakovskaya E."/>
        </authorList>
    </citation>
    <scope>NUCLEOTIDE SEQUENCE</scope>
</reference>
<keyword evidence="4 7" id="KW-0812">Transmembrane</keyword>
<dbReference type="PANTHER" id="PTHR30625">
    <property type="entry name" value="PROTEIN TOLQ"/>
    <property type="match status" value="1"/>
</dbReference>
<evidence type="ECO:0000256" key="3">
    <source>
        <dbReference type="ARBA" id="ARBA00022475"/>
    </source>
</evidence>
<accession>A0A3B1BLE1</accession>
<proteinExistence type="inferred from homology"/>
<evidence type="ECO:0000256" key="6">
    <source>
        <dbReference type="ARBA" id="ARBA00023136"/>
    </source>
</evidence>
<dbReference type="PANTHER" id="PTHR30625:SF3">
    <property type="entry name" value="TOL-PAL SYSTEM PROTEIN TOLQ"/>
    <property type="match status" value="1"/>
</dbReference>
<comment type="subcellular location">
    <subcellularLocation>
        <location evidence="1">Cell membrane</location>
        <topology evidence="1">Multi-pass membrane protein</topology>
    </subcellularLocation>
</comment>
<dbReference type="InterPro" id="IPR050790">
    <property type="entry name" value="ExbB/TolQ_transport"/>
</dbReference>
<dbReference type="SMART" id="SM00282">
    <property type="entry name" value="LamG"/>
    <property type="match status" value="1"/>
</dbReference>
<evidence type="ECO:0000256" key="5">
    <source>
        <dbReference type="ARBA" id="ARBA00022989"/>
    </source>
</evidence>
<comment type="similarity">
    <text evidence="2">Belongs to the ExbB/TolQ family.</text>
</comment>
<dbReference type="InterPro" id="IPR018765">
    <property type="entry name" value="DUF2341"/>
</dbReference>
<organism evidence="9">
    <name type="scientific">hydrothermal vent metagenome</name>
    <dbReference type="NCBI Taxonomy" id="652676"/>
    <lineage>
        <taxon>unclassified sequences</taxon>
        <taxon>metagenomes</taxon>
        <taxon>ecological metagenomes</taxon>
    </lineage>
</organism>
<evidence type="ECO:0000256" key="1">
    <source>
        <dbReference type="ARBA" id="ARBA00004651"/>
    </source>
</evidence>
<feature type="transmembrane region" description="Helical" evidence="7">
    <location>
        <begin position="550"/>
        <end position="574"/>
    </location>
</feature>
<dbReference type="Pfam" id="PF13385">
    <property type="entry name" value="Laminin_G_3"/>
    <property type="match status" value="1"/>
</dbReference>
<dbReference type="InterPro" id="IPR013320">
    <property type="entry name" value="ConA-like_dom_sf"/>
</dbReference>
<evidence type="ECO:0000259" key="8">
    <source>
        <dbReference type="SMART" id="SM00282"/>
    </source>
</evidence>